<reference evidence="10 11" key="1">
    <citation type="journal article" date="2024" name="Int. J. Mol. Sci.">
        <title>Exploration of Alicyclobacillus spp. Genome in Search of Antibiotic Resistance.</title>
        <authorList>
            <person name="Bucka-Kolendo J."/>
            <person name="Kiousi D.E."/>
            <person name="Dekowska A."/>
            <person name="Mikolajczuk-Szczyrba A."/>
            <person name="Karadedos D.M."/>
            <person name="Michael P."/>
            <person name="Galanis A."/>
            <person name="Sokolowska B."/>
        </authorList>
    </citation>
    <scope>NUCLEOTIDE SEQUENCE [LARGE SCALE GENOMIC DNA]</scope>
    <source>
        <strain evidence="10 11">KKP 3000</strain>
    </source>
</reference>
<comment type="caution">
    <text evidence="10">The sequence shown here is derived from an EMBL/GenBank/DDBJ whole genome shotgun (WGS) entry which is preliminary data.</text>
</comment>
<evidence type="ECO:0000313" key="10">
    <source>
        <dbReference type="EMBL" id="MFB5189959.1"/>
    </source>
</evidence>
<evidence type="ECO:0000256" key="5">
    <source>
        <dbReference type="ARBA" id="ARBA00022723"/>
    </source>
</evidence>
<evidence type="ECO:0000256" key="6">
    <source>
        <dbReference type="ARBA" id="ARBA00022759"/>
    </source>
</evidence>
<feature type="binding site" evidence="9">
    <location>
        <position position="104"/>
    </location>
    <ligand>
        <name>Zn(2+)</name>
        <dbReference type="ChEBI" id="CHEBI:29105"/>
        <note>catalytic</note>
    </ligand>
</feature>
<dbReference type="EMBL" id="JBDXSU010000004">
    <property type="protein sequence ID" value="MFB5189959.1"/>
    <property type="molecule type" value="Genomic_DNA"/>
</dbReference>
<feature type="binding site" evidence="9">
    <location>
        <position position="100"/>
    </location>
    <ligand>
        <name>Zn(2+)</name>
        <dbReference type="ChEBI" id="CHEBI:29105"/>
        <note>catalytic</note>
    </ligand>
</feature>
<keyword evidence="11" id="KW-1185">Reference proteome</keyword>
<dbReference type="InterPro" id="IPR002036">
    <property type="entry name" value="YbeY"/>
</dbReference>
<dbReference type="PANTHER" id="PTHR46986">
    <property type="entry name" value="ENDORIBONUCLEASE YBEY, CHLOROPLASTIC"/>
    <property type="match status" value="1"/>
</dbReference>
<keyword evidence="7 9" id="KW-0378">Hydrolase</keyword>
<dbReference type="PROSITE" id="PS01306">
    <property type="entry name" value="UPF0054"/>
    <property type="match status" value="1"/>
</dbReference>
<dbReference type="HAMAP" id="MF_00009">
    <property type="entry name" value="Endoribonucl_YbeY"/>
    <property type="match status" value="1"/>
</dbReference>
<comment type="cofactor">
    <cofactor evidence="9">
        <name>Zn(2+)</name>
        <dbReference type="ChEBI" id="CHEBI:29105"/>
    </cofactor>
    <text evidence="9">Binds 1 zinc ion.</text>
</comment>
<keyword evidence="5 9" id="KW-0479">Metal-binding</keyword>
<dbReference type="EC" id="3.1.-.-" evidence="9"/>
<keyword evidence="6 9" id="KW-0255">Endonuclease</keyword>
<dbReference type="Pfam" id="PF02130">
    <property type="entry name" value="YbeY"/>
    <property type="match status" value="1"/>
</dbReference>
<gene>
    <name evidence="9 10" type="primary">ybeY</name>
    <name evidence="10" type="ORF">KKP3000_003351</name>
</gene>
<dbReference type="InterPro" id="IPR020549">
    <property type="entry name" value="YbeY_CS"/>
</dbReference>
<accession>A0ABV5ACJ2</accession>
<dbReference type="Proteomes" id="UP001579974">
    <property type="component" value="Unassembled WGS sequence"/>
</dbReference>
<comment type="subcellular location">
    <subcellularLocation>
        <location evidence="9">Cytoplasm</location>
    </subcellularLocation>
</comment>
<comment type="similarity">
    <text evidence="1 9">Belongs to the endoribonuclease YbeY family.</text>
</comment>
<keyword evidence="9" id="KW-0963">Cytoplasm</keyword>
<keyword evidence="3 9" id="KW-0698">rRNA processing</keyword>
<keyword evidence="4 9" id="KW-0540">Nuclease</keyword>
<evidence type="ECO:0000256" key="8">
    <source>
        <dbReference type="ARBA" id="ARBA00022833"/>
    </source>
</evidence>
<dbReference type="PANTHER" id="PTHR46986:SF1">
    <property type="entry name" value="ENDORIBONUCLEASE YBEY, CHLOROPLASTIC"/>
    <property type="match status" value="1"/>
</dbReference>
<dbReference type="Gene3D" id="3.40.390.30">
    <property type="entry name" value="Metalloproteases ('zincins'), catalytic domain"/>
    <property type="match status" value="1"/>
</dbReference>
<name>A0ABV5ACJ2_9BACL</name>
<evidence type="ECO:0000256" key="9">
    <source>
        <dbReference type="HAMAP-Rule" id="MF_00009"/>
    </source>
</evidence>
<dbReference type="SUPFAM" id="SSF55486">
    <property type="entry name" value="Metalloproteases ('zincins'), catalytic domain"/>
    <property type="match status" value="1"/>
</dbReference>
<evidence type="ECO:0000256" key="1">
    <source>
        <dbReference type="ARBA" id="ARBA00010875"/>
    </source>
</evidence>
<dbReference type="NCBIfam" id="TIGR00043">
    <property type="entry name" value="rRNA maturation RNase YbeY"/>
    <property type="match status" value="1"/>
</dbReference>
<evidence type="ECO:0000256" key="7">
    <source>
        <dbReference type="ARBA" id="ARBA00022801"/>
    </source>
</evidence>
<evidence type="ECO:0000313" key="11">
    <source>
        <dbReference type="Proteomes" id="UP001579974"/>
    </source>
</evidence>
<proteinExistence type="inferred from homology"/>
<feature type="binding site" evidence="9">
    <location>
        <position position="110"/>
    </location>
    <ligand>
        <name>Zn(2+)</name>
        <dbReference type="ChEBI" id="CHEBI:29105"/>
        <note>catalytic</note>
    </ligand>
</feature>
<keyword evidence="8 9" id="KW-0862">Zinc</keyword>
<evidence type="ECO:0000256" key="4">
    <source>
        <dbReference type="ARBA" id="ARBA00022722"/>
    </source>
</evidence>
<dbReference type="InterPro" id="IPR023091">
    <property type="entry name" value="MetalPrtase_cat_dom_sf_prd"/>
</dbReference>
<sequence>MESFTRNILEAAADRLDVSGEVSVLYVDDAEIHELNRTYRDVDRPTDVLSFAMTEGEDDFPDFEAPTMLGDIVISVDKAREQAEEYGHSLEREMAFLLVHGFLHLNGYDHQDDAGEREMFGLQDEILGTLGITR</sequence>
<organism evidence="10 11">
    <name type="scientific">Alicyclobacillus fastidiosus</name>
    <dbReference type="NCBI Taxonomy" id="392011"/>
    <lineage>
        <taxon>Bacteria</taxon>
        <taxon>Bacillati</taxon>
        <taxon>Bacillota</taxon>
        <taxon>Bacilli</taxon>
        <taxon>Bacillales</taxon>
        <taxon>Alicyclobacillaceae</taxon>
        <taxon>Alicyclobacillus</taxon>
    </lineage>
</organism>
<protein>
    <recommendedName>
        <fullName evidence="9">Endoribonuclease YbeY</fullName>
        <ecNumber evidence="9">3.1.-.-</ecNumber>
    </recommendedName>
</protein>
<comment type="function">
    <text evidence="9">Single strand-specific metallo-endoribonuclease involved in late-stage 70S ribosome quality control and in maturation of the 3' terminus of the 16S rRNA.</text>
</comment>
<evidence type="ECO:0000256" key="2">
    <source>
        <dbReference type="ARBA" id="ARBA00022517"/>
    </source>
</evidence>
<evidence type="ECO:0000256" key="3">
    <source>
        <dbReference type="ARBA" id="ARBA00022552"/>
    </source>
</evidence>
<keyword evidence="2 9" id="KW-0690">Ribosome biogenesis</keyword>